<dbReference type="Proteomes" id="UP000612585">
    <property type="component" value="Unassembled WGS sequence"/>
</dbReference>
<dbReference type="AlphaFoldDB" id="A0A8J4DXC7"/>
<evidence type="ECO:0000313" key="4">
    <source>
        <dbReference type="Proteomes" id="UP000612585"/>
    </source>
</evidence>
<reference evidence="3" key="1">
    <citation type="submission" date="2021-01" db="EMBL/GenBank/DDBJ databases">
        <title>Whole genome shotgun sequence of Virgisporangium aurantiacum NBRC 16421.</title>
        <authorList>
            <person name="Komaki H."/>
            <person name="Tamura T."/>
        </authorList>
    </citation>
    <scope>NUCLEOTIDE SEQUENCE</scope>
    <source>
        <strain evidence="3">NBRC 16421</strain>
    </source>
</reference>
<keyword evidence="2" id="KW-0732">Signal</keyword>
<dbReference type="EMBL" id="BOPG01000005">
    <property type="protein sequence ID" value="GIJ53188.1"/>
    <property type="molecule type" value="Genomic_DNA"/>
</dbReference>
<name>A0A8J4DXC7_9ACTN</name>
<evidence type="ECO:0008006" key="5">
    <source>
        <dbReference type="Google" id="ProtNLM"/>
    </source>
</evidence>
<feature type="compositionally biased region" description="Gly residues" evidence="1">
    <location>
        <begin position="27"/>
        <end position="41"/>
    </location>
</feature>
<feature type="chain" id="PRO_5035313362" description="Secreted protein" evidence="2">
    <location>
        <begin position="24"/>
        <end position="163"/>
    </location>
</feature>
<feature type="signal peptide" evidence="2">
    <location>
        <begin position="1"/>
        <end position="23"/>
    </location>
</feature>
<gene>
    <name evidence="3" type="ORF">Vau01_007040</name>
</gene>
<proteinExistence type="predicted"/>
<organism evidence="3 4">
    <name type="scientific">Virgisporangium aurantiacum</name>
    <dbReference type="NCBI Taxonomy" id="175570"/>
    <lineage>
        <taxon>Bacteria</taxon>
        <taxon>Bacillati</taxon>
        <taxon>Actinomycetota</taxon>
        <taxon>Actinomycetes</taxon>
        <taxon>Micromonosporales</taxon>
        <taxon>Micromonosporaceae</taxon>
        <taxon>Virgisporangium</taxon>
    </lineage>
</organism>
<evidence type="ECO:0000256" key="2">
    <source>
        <dbReference type="SAM" id="SignalP"/>
    </source>
</evidence>
<feature type="region of interest" description="Disordered" evidence="1">
    <location>
        <begin position="24"/>
        <end position="44"/>
    </location>
</feature>
<evidence type="ECO:0000313" key="3">
    <source>
        <dbReference type="EMBL" id="GIJ53188.1"/>
    </source>
</evidence>
<comment type="caution">
    <text evidence="3">The sequence shown here is derived from an EMBL/GenBank/DDBJ whole genome shotgun (WGS) entry which is preliminary data.</text>
</comment>
<dbReference type="RefSeq" id="WP_203987104.1">
    <property type="nucleotide sequence ID" value="NZ_BOPG01000005.1"/>
</dbReference>
<keyword evidence="4" id="KW-1185">Reference proteome</keyword>
<sequence>MKALLVVFALVLAAFFIVRQPDAEGSGTAGRGTGSKDGGPPGSRCTIYADVPTVRAGRVSGPGRYRCARSTGTVDVTVSLQIDSGGQWVSVKQLAMGATGVDTTKKRAERDRTAFATVACAPGTYRTFVGGTVGNDERTYFVDAASARVTIPCVQASSGSPKP</sequence>
<accession>A0A8J4DXC7</accession>
<evidence type="ECO:0000256" key="1">
    <source>
        <dbReference type="SAM" id="MobiDB-lite"/>
    </source>
</evidence>
<protein>
    <recommendedName>
        <fullName evidence="5">Secreted protein</fullName>
    </recommendedName>
</protein>